<evidence type="ECO:0000313" key="3">
    <source>
        <dbReference type="Proteomes" id="UP000198929"/>
    </source>
</evidence>
<dbReference type="AlphaFoldDB" id="A0A1H9T6U0"/>
<evidence type="ECO:0000313" key="2">
    <source>
        <dbReference type="EMBL" id="SER92881.1"/>
    </source>
</evidence>
<feature type="transmembrane region" description="Helical" evidence="1">
    <location>
        <begin position="200"/>
        <end position="218"/>
    </location>
</feature>
<name>A0A1H9T6U0_9CORY</name>
<keyword evidence="1" id="KW-0472">Membrane</keyword>
<dbReference type="Proteomes" id="UP000198929">
    <property type="component" value="Unassembled WGS sequence"/>
</dbReference>
<keyword evidence="1" id="KW-1133">Transmembrane helix</keyword>
<feature type="transmembrane region" description="Helical" evidence="1">
    <location>
        <begin position="142"/>
        <end position="162"/>
    </location>
</feature>
<gene>
    <name evidence="2" type="ORF">SAMN05661109_01338</name>
</gene>
<sequence>MIFRVNTWTLRHPTHGLLEVKIAPCGQLSGNVAAIDTSDEEFDQDGLGAELLIDGHVVSRVYDLTDSLVLRNNGIGPDEWDDDVLFDQCVDLTLRELTNEVHSVVLTEGRSWIEFDAPKDSPSHRWQKLAAKNPNYALVRPLLTGLEVAVLGFVLLMALKLIPFLPDPILGTSQIVEMVLDLFEQPMPQWLSTTIDYSRVWLPILLGLITAVGARRTAIYSTKVKREWELDEGNEPQ</sequence>
<organism evidence="2 3">
    <name type="scientific">Corynebacterium cystitidis DSM 20524</name>
    <dbReference type="NCBI Taxonomy" id="1121357"/>
    <lineage>
        <taxon>Bacteria</taxon>
        <taxon>Bacillati</taxon>
        <taxon>Actinomycetota</taxon>
        <taxon>Actinomycetes</taxon>
        <taxon>Mycobacteriales</taxon>
        <taxon>Corynebacteriaceae</taxon>
        <taxon>Corynebacterium</taxon>
    </lineage>
</organism>
<reference evidence="3" key="1">
    <citation type="submission" date="2016-10" db="EMBL/GenBank/DDBJ databases">
        <authorList>
            <person name="Varghese N."/>
            <person name="Submissions S."/>
        </authorList>
    </citation>
    <scope>NUCLEOTIDE SEQUENCE [LARGE SCALE GENOMIC DNA]</scope>
    <source>
        <strain evidence="3">DSM 20524</strain>
    </source>
</reference>
<keyword evidence="1" id="KW-0812">Transmembrane</keyword>
<evidence type="ECO:0000256" key="1">
    <source>
        <dbReference type="SAM" id="Phobius"/>
    </source>
</evidence>
<dbReference type="EMBL" id="FOGQ01000005">
    <property type="protein sequence ID" value="SER92881.1"/>
    <property type="molecule type" value="Genomic_DNA"/>
</dbReference>
<keyword evidence="3" id="KW-1185">Reference proteome</keyword>
<proteinExistence type="predicted"/>
<accession>A0A1H9T6U0</accession>
<protein>
    <submittedName>
        <fullName evidence="2">Uncharacterized protein</fullName>
    </submittedName>
</protein>